<dbReference type="AlphaFoldDB" id="A0A4P6EII9"/>
<dbReference type="Gene3D" id="2.30.30.110">
    <property type="match status" value="1"/>
</dbReference>
<dbReference type="PIRSF" id="PIRSF033490">
    <property type="entry name" value="MazF"/>
    <property type="match status" value="1"/>
</dbReference>
<dbReference type="OrthoDB" id="9808744at2"/>
<dbReference type="Pfam" id="PF02452">
    <property type="entry name" value="PemK_toxin"/>
    <property type="match status" value="1"/>
</dbReference>
<comment type="function">
    <text evidence="3">Toxic component of a type II toxin-antitoxin (TA) system.</text>
</comment>
<dbReference type="GO" id="GO:0006402">
    <property type="term" value="P:mRNA catabolic process"/>
    <property type="evidence" value="ECO:0007669"/>
    <property type="project" value="TreeGrafter"/>
</dbReference>
<keyword evidence="3" id="KW-0255">Endonuclease</keyword>
<comment type="similarity">
    <text evidence="1 3">Belongs to the PemK/MazF family.</text>
</comment>
<dbReference type="Proteomes" id="UP000291758">
    <property type="component" value="Chromosome"/>
</dbReference>
<gene>
    <name evidence="4" type="ORF">ET495_03035</name>
</gene>
<keyword evidence="5" id="KW-1185">Reference proteome</keyword>
<proteinExistence type="inferred from homology"/>
<dbReference type="EC" id="3.1.-.-" evidence="3"/>
<protein>
    <recommendedName>
        <fullName evidence="3">mRNA interferase</fullName>
        <ecNumber evidence="3">3.1.-.-</ecNumber>
    </recommendedName>
</protein>
<dbReference type="PANTHER" id="PTHR33988:SF1">
    <property type="entry name" value="ENDORIBONUCLEASE MAZF7-RELATED"/>
    <property type="match status" value="1"/>
</dbReference>
<dbReference type="PANTHER" id="PTHR33988">
    <property type="entry name" value="ENDORIBONUCLEASE MAZF-RELATED"/>
    <property type="match status" value="1"/>
</dbReference>
<dbReference type="InterPro" id="IPR011067">
    <property type="entry name" value="Plasmid_toxin/cell-grow_inhib"/>
</dbReference>
<keyword evidence="3" id="KW-0378">Hydrolase</keyword>
<dbReference type="EMBL" id="CP035495">
    <property type="protein sequence ID" value="QAY62400.1"/>
    <property type="molecule type" value="Genomic_DNA"/>
</dbReference>
<dbReference type="SUPFAM" id="SSF50118">
    <property type="entry name" value="Cell growth inhibitor/plasmid maintenance toxic component"/>
    <property type="match status" value="1"/>
</dbReference>
<accession>A0A4P6EII9</accession>
<evidence type="ECO:0000256" key="2">
    <source>
        <dbReference type="ARBA" id="ARBA00022649"/>
    </source>
</evidence>
<reference evidence="4 5" key="1">
    <citation type="submission" date="2019-01" db="EMBL/GenBank/DDBJ databases">
        <title>Genome sequencing of strain 2JSPR-7.</title>
        <authorList>
            <person name="Heo J."/>
            <person name="Kim S.-J."/>
            <person name="Kim J.-S."/>
            <person name="Hong S.-B."/>
            <person name="Kwon S.-W."/>
        </authorList>
    </citation>
    <scope>NUCLEOTIDE SEQUENCE [LARGE SCALE GENOMIC DNA]</scope>
    <source>
        <strain evidence="4 5">2JSPR-7</strain>
    </source>
</reference>
<evidence type="ECO:0000256" key="1">
    <source>
        <dbReference type="ARBA" id="ARBA00007521"/>
    </source>
</evidence>
<organism evidence="4 5">
    <name type="scientific">Xylanimonas allomyrinae</name>
    <dbReference type="NCBI Taxonomy" id="2509459"/>
    <lineage>
        <taxon>Bacteria</taxon>
        <taxon>Bacillati</taxon>
        <taxon>Actinomycetota</taxon>
        <taxon>Actinomycetes</taxon>
        <taxon>Micrococcales</taxon>
        <taxon>Promicromonosporaceae</taxon>
        <taxon>Xylanimonas</taxon>
    </lineage>
</organism>
<sequence length="117" mass="12472">MRRGEVWAVELDPARGSEASKTRRCVIVSRDASNKAVETHGRGVVTVVPLTSSVARVLPFQALVPAEPGNGLDHDSKAQAEQVRSVDVSRLVARVGTLRSEHVGAVDDALITHLGLD</sequence>
<dbReference type="GO" id="GO:0016787">
    <property type="term" value="F:hydrolase activity"/>
    <property type="evidence" value="ECO:0007669"/>
    <property type="project" value="UniProtKB-KW"/>
</dbReference>
<dbReference type="KEGG" id="xyl:ET495_03035"/>
<evidence type="ECO:0000256" key="3">
    <source>
        <dbReference type="PIRNR" id="PIRNR033490"/>
    </source>
</evidence>
<dbReference type="GO" id="GO:0004521">
    <property type="term" value="F:RNA endonuclease activity"/>
    <property type="evidence" value="ECO:0007669"/>
    <property type="project" value="TreeGrafter"/>
</dbReference>
<keyword evidence="2" id="KW-1277">Toxin-antitoxin system</keyword>
<dbReference type="GO" id="GO:0003677">
    <property type="term" value="F:DNA binding"/>
    <property type="evidence" value="ECO:0007669"/>
    <property type="project" value="InterPro"/>
</dbReference>
<dbReference type="InterPro" id="IPR003477">
    <property type="entry name" value="PemK-like"/>
</dbReference>
<evidence type="ECO:0000313" key="5">
    <source>
        <dbReference type="Proteomes" id="UP000291758"/>
    </source>
</evidence>
<name>A0A4P6EII9_9MICO</name>
<dbReference type="RefSeq" id="WP_129202498.1">
    <property type="nucleotide sequence ID" value="NZ_CP035495.1"/>
</dbReference>
<dbReference type="GO" id="GO:0016075">
    <property type="term" value="P:rRNA catabolic process"/>
    <property type="evidence" value="ECO:0007669"/>
    <property type="project" value="TreeGrafter"/>
</dbReference>
<keyword evidence="3" id="KW-0540">Nuclease</keyword>
<evidence type="ECO:0000313" key="4">
    <source>
        <dbReference type="EMBL" id="QAY62400.1"/>
    </source>
</evidence>